<reference evidence="2 3" key="1">
    <citation type="submission" date="2020-06" db="EMBL/GenBank/DDBJ databases">
        <title>Dyadobacter sandarakinus sp. nov., isolated from the soil of the Arctic Yellow River Station.</title>
        <authorList>
            <person name="Zhang Y."/>
            <person name="Peng F."/>
        </authorList>
    </citation>
    <scope>NUCLEOTIDE SEQUENCE [LARGE SCALE GENOMIC DNA]</scope>
    <source>
        <strain evidence="2 3">Q3-56</strain>
    </source>
</reference>
<evidence type="ECO:0000313" key="2">
    <source>
        <dbReference type="EMBL" id="QRR01781.1"/>
    </source>
</evidence>
<accession>A0ABX7I6P8</accession>
<dbReference type="Gene3D" id="2.40.160.20">
    <property type="match status" value="1"/>
</dbReference>
<dbReference type="Proteomes" id="UP000612680">
    <property type="component" value="Chromosome"/>
</dbReference>
<organism evidence="2 3">
    <name type="scientific">Dyadobacter sandarakinus</name>
    <dbReference type="NCBI Taxonomy" id="2747268"/>
    <lineage>
        <taxon>Bacteria</taxon>
        <taxon>Pseudomonadati</taxon>
        <taxon>Bacteroidota</taxon>
        <taxon>Cytophagia</taxon>
        <taxon>Cytophagales</taxon>
        <taxon>Spirosomataceae</taxon>
        <taxon>Dyadobacter</taxon>
    </lineage>
</organism>
<feature type="chain" id="PRO_5046641080" evidence="1">
    <location>
        <begin position="23"/>
        <end position="241"/>
    </location>
</feature>
<feature type="signal peptide" evidence="1">
    <location>
        <begin position="1"/>
        <end position="22"/>
    </location>
</feature>
<dbReference type="RefSeq" id="WP_204655759.1">
    <property type="nucleotide sequence ID" value="NZ_CP056775.1"/>
</dbReference>
<name>A0ABX7I6P8_9BACT</name>
<dbReference type="EMBL" id="CP056775">
    <property type="protein sequence ID" value="QRR01781.1"/>
    <property type="molecule type" value="Genomic_DNA"/>
</dbReference>
<proteinExistence type="predicted"/>
<protein>
    <submittedName>
        <fullName evidence="2">Outer membrane beta-barrel protein</fullName>
    </submittedName>
</protein>
<sequence length="241" mass="26591">MKTAFTSLLVLFAMGTVMYAHAQDAPIQSEWRKERDAETDAKLAREQAGISTSRWNFGVNGGYAYRLFRSGVRKNPDQEKYIKDLKSGISFGGDLAYFPWRKIGIGAVYDYYTSKATAADGLSEDVTIQFYGGSLIHRANLKNNRSFIRTALLMGYQPYQNKTVSNASFTISGKTVGWGVSVGVEQKLSDHLAIHLTGTALLGAAYRIERATGINKETLHLGKDNSVDLSRASLTLGLRFL</sequence>
<dbReference type="SUPFAM" id="SSF56925">
    <property type="entry name" value="OMPA-like"/>
    <property type="match status" value="1"/>
</dbReference>
<dbReference type="InterPro" id="IPR011250">
    <property type="entry name" value="OMP/PagP_B-barrel"/>
</dbReference>
<keyword evidence="3" id="KW-1185">Reference proteome</keyword>
<gene>
    <name evidence="2" type="ORF">HWI92_13105</name>
</gene>
<evidence type="ECO:0000313" key="3">
    <source>
        <dbReference type="Proteomes" id="UP000612680"/>
    </source>
</evidence>
<evidence type="ECO:0000256" key="1">
    <source>
        <dbReference type="SAM" id="SignalP"/>
    </source>
</evidence>
<keyword evidence="1" id="KW-0732">Signal</keyword>